<reference evidence="2 3" key="1">
    <citation type="submission" date="2019-10" db="EMBL/GenBank/DDBJ databases">
        <title>Draft Genome Assembly of Rhodococcus zopfii DSM44189.</title>
        <authorList>
            <person name="Sutton J.M."/>
            <person name="Akob D.M."/>
            <person name="Bushman T.J."/>
        </authorList>
    </citation>
    <scope>NUCLEOTIDE SEQUENCE [LARGE SCALE GENOMIC DNA]</scope>
    <source>
        <strain evidence="2 3">DSM 44189</strain>
    </source>
</reference>
<sequence>MTTRKTTARSRTAPKSLTTPAETGETGETAEKTNFDKFSEFRARAAGVNIPDAFTTEIPPYVLGPDEGFDPPVTLEFPKRFEQQVHFEMALRAQDYFAALQVLAGRDFGRIIHAFGQVEDSYRLLAGLTLKIVDHFTGRGAADVPGGLLALVDLIAKFGPQLRWDFHHLLGLDLNEWLRGERHWGEFWELKEQLLFGSEFFAAQLEDEELAEQAADLPEPPPAPPSLRGYGPLLRKLDDVLDAIRGLHGATVGANPGDIVPVERPKPRVELVRRERASAVLGSVTRLLLRGNGGQ</sequence>
<protein>
    <recommendedName>
        <fullName evidence="4">Tail assembly chaperone</fullName>
    </recommendedName>
</protein>
<feature type="compositionally biased region" description="Low complexity" evidence="1">
    <location>
        <begin position="1"/>
        <end position="27"/>
    </location>
</feature>
<proteinExistence type="predicted"/>
<gene>
    <name evidence="2" type="ORF">F8M49_22005</name>
</gene>
<organism evidence="2 3">
    <name type="scientific">Rhodococcus zopfii</name>
    <dbReference type="NCBI Taxonomy" id="43772"/>
    <lineage>
        <taxon>Bacteria</taxon>
        <taxon>Bacillati</taxon>
        <taxon>Actinomycetota</taxon>
        <taxon>Actinomycetes</taxon>
        <taxon>Mycobacteriales</taxon>
        <taxon>Nocardiaceae</taxon>
        <taxon>Rhodococcus</taxon>
    </lineage>
</organism>
<dbReference type="EMBL" id="WBMO01000004">
    <property type="protein sequence ID" value="MDV2477380.1"/>
    <property type="molecule type" value="Genomic_DNA"/>
</dbReference>
<feature type="region of interest" description="Disordered" evidence="1">
    <location>
        <begin position="1"/>
        <end position="32"/>
    </location>
</feature>
<dbReference type="Proteomes" id="UP001275440">
    <property type="component" value="Unassembled WGS sequence"/>
</dbReference>
<evidence type="ECO:0000313" key="3">
    <source>
        <dbReference type="Proteomes" id="UP001275440"/>
    </source>
</evidence>
<keyword evidence="3" id="KW-1185">Reference proteome</keyword>
<name>A0ABU3WTQ5_9NOCA</name>
<accession>A0ABU3WTQ5</accession>
<evidence type="ECO:0008006" key="4">
    <source>
        <dbReference type="Google" id="ProtNLM"/>
    </source>
</evidence>
<evidence type="ECO:0000256" key="1">
    <source>
        <dbReference type="SAM" id="MobiDB-lite"/>
    </source>
</evidence>
<evidence type="ECO:0000313" key="2">
    <source>
        <dbReference type="EMBL" id="MDV2477380.1"/>
    </source>
</evidence>
<comment type="caution">
    <text evidence="2">The sequence shown here is derived from an EMBL/GenBank/DDBJ whole genome shotgun (WGS) entry which is preliminary data.</text>
</comment>